<dbReference type="EMBL" id="JBHUFW010000005">
    <property type="protein sequence ID" value="MFD1863097.1"/>
    <property type="molecule type" value="Genomic_DNA"/>
</dbReference>
<evidence type="ECO:0000313" key="1">
    <source>
        <dbReference type="EMBL" id="MFD1863097.1"/>
    </source>
</evidence>
<accession>A0ABW4QHN1</accession>
<dbReference type="RefSeq" id="WP_204891993.1">
    <property type="nucleotide sequence ID" value="NZ_JBHUFW010000005.1"/>
</dbReference>
<evidence type="ECO:0000313" key="2">
    <source>
        <dbReference type="Proteomes" id="UP001597273"/>
    </source>
</evidence>
<gene>
    <name evidence="1" type="ORF">ACFSDB_09150</name>
</gene>
<protein>
    <submittedName>
        <fullName evidence="1">Uncharacterized protein</fullName>
    </submittedName>
</protein>
<sequence length="92" mass="10508">MGLIRFLFMEKKCLAHSVFGNQQYYDAASKLSTGGVSYDIVRKSNVSILDMAFGDTGRTVMPFVRNAEIDTTQYDFYVKKEDLHLAQHALHR</sequence>
<organism evidence="1 2">
    <name type="scientific">Planococcus chinensis</name>
    <dbReference type="NCBI Taxonomy" id="272917"/>
    <lineage>
        <taxon>Bacteria</taxon>
        <taxon>Bacillati</taxon>
        <taxon>Bacillota</taxon>
        <taxon>Bacilli</taxon>
        <taxon>Bacillales</taxon>
        <taxon>Caryophanaceae</taxon>
        <taxon>Planococcus</taxon>
    </lineage>
</organism>
<name>A0ABW4QHN1_9BACL</name>
<reference evidence="2" key="1">
    <citation type="journal article" date="2019" name="Int. J. Syst. Evol. Microbiol.">
        <title>The Global Catalogue of Microorganisms (GCM) 10K type strain sequencing project: providing services to taxonomists for standard genome sequencing and annotation.</title>
        <authorList>
            <consortium name="The Broad Institute Genomics Platform"/>
            <consortium name="The Broad Institute Genome Sequencing Center for Infectious Disease"/>
            <person name="Wu L."/>
            <person name="Ma J."/>
        </authorList>
    </citation>
    <scope>NUCLEOTIDE SEQUENCE [LARGE SCALE GENOMIC DNA]</scope>
    <source>
        <strain evidence="2">CGMCC 1.15475</strain>
    </source>
</reference>
<comment type="caution">
    <text evidence="1">The sequence shown here is derived from an EMBL/GenBank/DDBJ whole genome shotgun (WGS) entry which is preliminary data.</text>
</comment>
<proteinExistence type="predicted"/>
<dbReference type="Proteomes" id="UP001597273">
    <property type="component" value="Unassembled WGS sequence"/>
</dbReference>
<keyword evidence="2" id="KW-1185">Reference proteome</keyword>